<evidence type="ECO:0000313" key="2">
    <source>
        <dbReference type="EMBL" id="NKZ07249.1"/>
    </source>
</evidence>
<organism evidence="2 3">
    <name type="scientific">Actinomadura latina</name>
    <dbReference type="NCBI Taxonomy" id="163603"/>
    <lineage>
        <taxon>Bacteria</taxon>
        <taxon>Bacillati</taxon>
        <taxon>Actinomycetota</taxon>
        <taxon>Actinomycetes</taxon>
        <taxon>Streptosporangiales</taxon>
        <taxon>Thermomonosporaceae</taxon>
        <taxon>Actinomadura</taxon>
    </lineage>
</organism>
<reference evidence="2 3" key="1">
    <citation type="submission" date="2020-04" db="EMBL/GenBank/DDBJ databases">
        <title>MicrobeNet Type strains.</title>
        <authorList>
            <person name="Nicholson A.C."/>
        </authorList>
    </citation>
    <scope>NUCLEOTIDE SEQUENCE [LARGE SCALE GENOMIC DNA]</scope>
    <source>
        <strain evidence="2 3">ATCC BAA-277</strain>
    </source>
</reference>
<feature type="region of interest" description="Disordered" evidence="1">
    <location>
        <begin position="1"/>
        <end position="76"/>
    </location>
</feature>
<dbReference type="EMBL" id="JAAXPI010000050">
    <property type="protein sequence ID" value="NKZ07249.1"/>
    <property type="molecule type" value="Genomic_DNA"/>
</dbReference>
<proteinExistence type="predicted"/>
<feature type="compositionally biased region" description="Gly residues" evidence="1">
    <location>
        <begin position="39"/>
        <end position="48"/>
    </location>
</feature>
<gene>
    <name evidence="2" type="ORF">HGB48_26445</name>
</gene>
<feature type="compositionally biased region" description="Basic and acidic residues" evidence="1">
    <location>
        <begin position="1"/>
        <end position="29"/>
    </location>
</feature>
<comment type="caution">
    <text evidence="2">The sequence shown here is derived from an EMBL/GenBank/DDBJ whole genome shotgun (WGS) entry which is preliminary data.</text>
</comment>
<dbReference type="AlphaFoldDB" id="A0A846Z2T8"/>
<accession>A0A846Z2T8</accession>
<name>A0A846Z2T8_9ACTN</name>
<sequence>MKREDAGHEPEETHDREFAPVNERSDARGRTVRRPRPAGGEGTSGTGTPGVKHEHPDTLPPDEAGVEEAERGDDSR</sequence>
<protein>
    <submittedName>
        <fullName evidence="2">Uncharacterized protein</fullName>
    </submittedName>
</protein>
<keyword evidence="3" id="KW-1185">Reference proteome</keyword>
<dbReference type="RefSeq" id="WP_157438258.1">
    <property type="nucleotide sequence ID" value="NZ_JAAXPI010000050.1"/>
</dbReference>
<dbReference type="Proteomes" id="UP000579250">
    <property type="component" value="Unassembled WGS sequence"/>
</dbReference>
<evidence type="ECO:0000313" key="3">
    <source>
        <dbReference type="Proteomes" id="UP000579250"/>
    </source>
</evidence>
<evidence type="ECO:0000256" key="1">
    <source>
        <dbReference type="SAM" id="MobiDB-lite"/>
    </source>
</evidence>